<name>A0A9Q9XIC2_CYPCA</name>
<accession>A0A9Q9XIC2</accession>
<dbReference type="KEGG" id="ccar:122140931"/>
<dbReference type="GeneID" id="122140931"/>
<protein>
    <submittedName>
        <fullName evidence="1">Uncharacterized protein LOC122140931</fullName>
    </submittedName>
</protein>
<proteinExistence type="predicted"/>
<sequence length="394" mass="46166">MEYDEMDEPVLLTSKGKRKHCLPQNSSCYKAKEKRYSGNGLVASVALNDNTYTSSPDTLKESDLYYIKQQLYFTNYKVKQDAILLSHMDAMPCKRRRQQVEAEEKRRQRDVSIKYAILKEDKTKVPVCHASSLSIFCVKKDRVQSIAKYWLENGKARPENRGGPRETEEQTAKKDIVRKHIQSFNCRASHYARRGAPGRKFLPSDLSVGKMHQMFLEQNHQQVSYSLYWSIFVYDFNLAFGHPAKDVCSSCVKFRIAINDPDLTAEEKRNKILLYTLHRRRARQFYDTLNDVGDTFTVCLDIMENLVLPRFAICQTYYLRQVYFYVFGVVRHRGRGEPQSRHEINLYTWLEYENSKDSNIVTSALHHYFTSLASVDLRQCQSLRLFLRLLLRPE</sequence>
<dbReference type="OrthoDB" id="8815124at2759"/>
<dbReference type="PANTHER" id="PTHR10773:SF19">
    <property type="match status" value="1"/>
</dbReference>
<evidence type="ECO:0000313" key="1">
    <source>
        <dbReference type="RefSeq" id="XP_042602368.1"/>
    </source>
</evidence>
<dbReference type="AlphaFoldDB" id="A0A9Q9XIC2"/>
<dbReference type="Proteomes" id="UP001155660">
    <property type="component" value="Chromosome A4"/>
</dbReference>
<reference evidence="1" key="1">
    <citation type="submission" date="2025-08" db="UniProtKB">
        <authorList>
            <consortium name="RefSeq"/>
        </authorList>
    </citation>
    <scope>IDENTIFICATION</scope>
    <source>
        <tissue evidence="1">Muscle</tissue>
    </source>
</reference>
<dbReference type="RefSeq" id="XP_042602368.1">
    <property type="nucleotide sequence ID" value="XM_042746434.1"/>
</dbReference>
<gene>
    <name evidence="1" type="primary">LOC122140931</name>
</gene>
<organism evidence="1">
    <name type="scientific">Cyprinus carpio</name>
    <name type="common">Common carp</name>
    <dbReference type="NCBI Taxonomy" id="7962"/>
    <lineage>
        <taxon>Eukaryota</taxon>
        <taxon>Metazoa</taxon>
        <taxon>Chordata</taxon>
        <taxon>Craniata</taxon>
        <taxon>Vertebrata</taxon>
        <taxon>Euteleostomi</taxon>
        <taxon>Actinopterygii</taxon>
        <taxon>Neopterygii</taxon>
        <taxon>Teleostei</taxon>
        <taxon>Ostariophysi</taxon>
        <taxon>Cypriniformes</taxon>
        <taxon>Cyprinidae</taxon>
        <taxon>Cyprininae</taxon>
        <taxon>Cyprinus</taxon>
    </lineage>
</organism>
<dbReference type="PANTHER" id="PTHR10773">
    <property type="entry name" value="DNA-DIRECTED RNA POLYMERASES I, II, AND III SUBUNIT RPABC2"/>
    <property type="match status" value="1"/>
</dbReference>